<dbReference type="AlphaFoldDB" id="A0AA36ULA4"/>
<proteinExistence type="predicted"/>
<dbReference type="Proteomes" id="UP000004982">
    <property type="component" value="Unassembled WGS sequence"/>
</dbReference>
<comment type="caution">
    <text evidence="1">The sequence shown here is derived from an EMBL/GenBank/DDBJ whole genome shotgun (WGS) entry which is preliminary data.</text>
</comment>
<dbReference type="EMBL" id="AFQE01000036">
    <property type="protein sequence ID" value="EGQ77751.1"/>
    <property type="molecule type" value="Genomic_DNA"/>
</dbReference>
<protein>
    <submittedName>
        <fullName evidence="1">Uncharacterized protein</fullName>
    </submittedName>
</protein>
<sequence length="40" mass="4583">MANRHAAVIPYLNSCYIYQLFQTKRSSENLESGFSDDLLS</sequence>
<reference evidence="1 2" key="1">
    <citation type="submission" date="2011-05" db="EMBL/GenBank/DDBJ databases">
        <authorList>
            <person name="Muzny D."/>
            <person name="Qin X."/>
            <person name="Deng J."/>
            <person name="Jiang H."/>
            <person name="Liu Y."/>
            <person name="Qu J."/>
            <person name="Song X.-Z."/>
            <person name="Zhang L."/>
            <person name="Thornton R."/>
            <person name="Coyle M."/>
            <person name="Francisco L."/>
            <person name="Jackson L."/>
            <person name="Javaid M."/>
            <person name="Korchina V."/>
            <person name="Kovar C."/>
            <person name="Mata R."/>
            <person name="Mathew T."/>
            <person name="Ngo R."/>
            <person name="Nguyen L."/>
            <person name="Nguyen N."/>
            <person name="Okwuonu G."/>
            <person name="Ongeri F."/>
            <person name="Pham C."/>
            <person name="Simmons D."/>
            <person name="Wilczek-Boney K."/>
            <person name="Hale W."/>
            <person name="Jakkamsetti A."/>
            <person name="Pham P."/>
            <person name="Ruth R."/>
            <person name="San Lucas F."/>
            <person name="Warren J."/>
            <person name="Zhang J."/>
            <person name="Zhao Z."/>
            <person name="Zhou C."/>
            <person name="Zhu D."/>
            <person name="Lee S."/>
            <person name="Bess C."/>
            <person name="Blankenburg K."/>
            <person name="Forbes L."/>
            <person name="Fu Q."/>
            <person name="Gubbala S."/>
            <person name="Hirani K."/>
            <person name="Jayaseelan J.C."/>
            <person name="Lara F."/>
            <person name="Munidasa M."/>
            <person name="Palculict T."/>
            <person name="Patil S."/>
            <person name="Pu L.-L."/>
            <person name="Saada N."/>
            <person name="Tang L."/>
            <person name="Weissenberger G."/>
            <person name="Zhu Y."/>
            <person name="Hemphill L."/>
            <person name="Shang Y."/>
            <person name="Youmans B."/>
            <person name="Ayvaz T."/>
            <person name="Ross M."/>
            <person name="Santibanez J."/>
            <person name="Aqrawi P."/>
            <person name="Gross S."/>
            <person name="Joshi V."/>
            <person name="Fowler G."/>
            <person name="Nazareth L."/>
            <person name="Reid J."/>
            <person name="Worley K."/>
            <person name="Petrosino J."/>
            <person name="Highlander S."/>
            <person name="Gibbs R."/>
        </authorList>
    </citation>
    <scope>NUCLEOTIDE SEQUENCE [LARGE SCALE GENOMIC DNA]</scope>
    <source>
        <strain evidence="1 2">ATCC 33926</strain>
    </source>
</reference>
<evidence type="ECO:0000313" key="2">
    <source>
        <dbReference type="Proteomes" id="UP000004982"/>
    </source>
</evidence>
<organism evidence="1 2">
    <name type="scientific">Neisseria macacae ATCC 33926</name>
    <dbReference type="NCBI Taxonomy" id="997348"/>
    <lineage>
        <taxon>Bacteria</taxon>
        <taxon>Pseudomonadati</taxon>
        <taxon>Pseudomonadota</taxon>
        <taxon>Betaproteobacteria</taxon>
        <taxon>Neisseriales</taxon>
        <taxon>Neisseriaceae</taxon>
        <taxon>Neisseria</taxon>
    </lineage>
</organism>
<accession>A0AA36ULA4</accession>
<gene>
    <name evidence="1" type="ORF">HMPREF9418_0737</name>
</gene>
<name>A0AA36ULA4_9NEIS</name>
<evidence type="ECO:0000313" key="1">
    <source>
        <dbReference type="EMBL" id="EGQ77751.1"/>
    </source>
</evidence>